<evidence type="ECO:0000313" key="1">
    <source>
        <dbReference type="EMBL" id="MDC3986765.1"/>
    </source>
</evidence>
<name>A0A9X4AXY2_9BACT</name>
<protein>
    <submittedName>
        <fullName evidence="1">Uncharacterized protein</fullName>
    </submittedName>
</protein>
<comment type="caution">
    <text evidence="1">The sequence shown here is derived from an EMBL/GenBank/DDBJ whole genome shotgun (WGS) entry which is preliminary data.</text>
</comment>
<dbReference type="RefSeq" id="WP_272426231.1">
    <property type="nucleotide sequence ID" value="NZ_JAGTJJ010000043.1"/>
</dbReference>
<dbReference type="EMBL" id="JAGTJJ010000043">
    <property type="protein sequence ID" value="MDC3986765.1"/>
    <property type="molecule type" value="Genomic_DNA"/>
</dbReference>
<sequence length="307" mass="32433">MDTRLPPMLLDDFAQARETRTWTISGPNSRIELAPALEESEVIPGLVSFGMDGGGGVWYCDVEDRLGGGAGSIIHLHLSGDYGDARRAAPSYAELRARLARGFNPYDLPTLDEEASKNPPRNVRVPGIEGLVDVKSVHARTRRPAEVVSAHDVLAAGLPARGGESIYLTDEGRVQFVTLAARAVVDGIACAAGTPLSLHPVTGRPLRFTPAEPLVIDGLPLRADHEVYVYDPVFSASASGVLDRDHDVGGVPLAAGTRVVLRGEAQALVSGTLRGAATIGGKPLAAGTWFELLGDTLYQTRPPANHA</sequence>
<gene>
    <name evidence="1" type="ORF">KEG57_40200</name>
</gene>
<proteinExistence type="predicted"/>
<dbReference type="AlphaFoldDB" id="A0A9X4AXY2"/>
<dbReference type="Proteomes" id="UP001151081">
    <property type="component" value="Unassembled WGS sequence"/>
</dbReference>
<reference evidence="1 2" key="1">
    <citation type="submission" date="2021-04" db="EMBL/GenBank/DDBJ databases">
        <title>Genome analysis of Polyangium sp.</title>
        <authorList>
            <person name="Li Y."/>
            <person name="Wang J."/>
        </authorList>
    </citation>
    <scope>NUCLEOTIDE SEQUENCE [LARGE SCALE GENOMIC DNA]</scope>
    <source>
        <strain evidence="1 2">SDU14</strain>
    </source>
</reference>
<keyword evidence="2" id="KW-1185">Reference proteome</keyword>
<evidence type="ECO:0000313" key="2">
    <source>
        <dbReference type="Proteomes" id="UP001151081"/>
    </source>
</evidence>
<organism evidence="1 2">
    <name type="scientific">Polyangium jinanense</name>
    <dbReference type="NCBI Taxonomy" id="2829994"/>
    <lineage>
        <taxon>Bacteria</taxon>
        <taxon>Pseudomonadati</taxon>
        <taxon>Myxococcota</taxon>
        <taxon>Polyangia</taxon>
        <taxon>Polyangiales</taxon>
        <taxon>Polyangiaceae</taxon>
        <taxon>Polyangium</taxon>
    </lineage>
</organism>
<accession>A0A9X4AXY2</accession>